<dbReference type="Pfam" id="PF14541">
    <property type="entry name" value="TAXi_C"/>
    <property type="match status" value="1"/>
</dbReference>
<dbReference type="AlphaFoldDB" id="A0A7J0GBW0"/>
<comment type="similarity">
    <text evidence="1">Belongs to the peptidase A1 family.</text>
</comment>
<name>A0A7J0GBW0_9ERIC</name>
<keyword evidence="3" id="KW-0378">Hydrolase</keyword>
<feature type="signal peptide" evidence="4">
    <location>
        <begin position="1"/>
        <end position="21"/>
    </location>
</feature>
<evidence type="ECO:0000256" key="2">
    <source>
        <dbReference type="ARBA" id="ARBA00022670"/>
    </source>
</evidence>
<dbReference type="Gene3D" id="2.40.70.10">
    <property type="entry name" value="Acid Proteases"/>
    <property type="match status" value="2"/>
</dbReference>
<proteinExistence type="inferred from homology"/>
<comment type="caution">
    <text evidence="6">The sequence shown here is derived from an EMBL/GenBank/DDBJ whole genome shotgun (WGS) entry which is preliminary data.</text>
</comment>
<keyword evidence="2" id="KW-0645">Protease</keyword>
<keyword evidence="7" id="KW-1185">Reference proteome</keyword>
<dbReference type="GO" id="GO:0005576">
    <property type="term" value="C:extracellular region"/>
    <property type="evidence" value="ECO:0007669"/>
    <property type="project" value="TreeGrafter"/>
</dbReference>
<dbReference type="OrthoDB" id="1072226at2759"/>
<keyword evidence="4" id="KW-0732">Signal</keyword>
<dbReference type="GO" id="GO:0008233">
    <property type="term" value="F:peptidase activity"/>
    <property type="evidence" value="ECO:0007669"/>
    <property type="project" value="UniProtKB-KW"/>
</dbReference>
<feature type="chain" id="PRO_5029441446" description="Peptidase A1 domain-containing protein" evidence="4">
    <location>
        <begin position="22"/>
        <end position="408"/>
    </location>
</feature>
<evidence type="ECO:0000256" key="4">
    <source>
        <dbReference type="SAM" id="SignalP"/>
    </source>
</evidence>
<dbReference type="PANTHER" id="PTHR47967">
    <property type="entry name" value="OS07G0603500 PROTEIN-RELATED"/>
    <property type="match status" value="1"/>
</dbReference>
<dbReference type="Pfam" id="PF14543">
    <property type="entry name" value="TAXi_N"/>
    <property type="match status" value="1"/>
</dbReference>
<dbReference type="SUPFAM" id="SSF50630">
    <property type="entry name" value="Acid proteases"/>
    <property type="match status" value="1"/>
</dbReference>
<dbReference type="GO" id="GO:0006508">
    <property type="term" value="P:proteolysis"/>
    <property type="evidence" value="ECO:0007669"/>
    <property type="project" value="UniProtKB-KW"/>
</dbReference>
<evidence type="ECO:0000313" key="6">
    <source>
        <dbReference type="EMBL" id="GFZ08270.1"/>
    </source>
</evidence>
<feature type="domain" description="Peptidase A1" evidence="5">
    <location>
        <begin position="62"/>
        <end position="396"/>
    </location>
</feature>
<protein>
    <recommendedName>
        <fullName evidence="5">Peptidase A1 domain-containing protein</fullName>
    </recommendedName>
</protein>
<organism evidence="6 7">
    <name type="scientific">Actinidia rufa</name>
    <dbReference type="NCBI Taxonomy" id="165716"/>
    <lineage>
        <taxon>Eukaryota</taxon>
        <taxon>Viridiplantae</taxon>
        <taxon>Streptophyta</taxon>
        <taxon>Embryophyta</taxon>
        <taxon>Tracheophyta</taxon>
        <taxon>Spermatophyta</taxon>
        <taxon>Magnoliopsida</taxon>
        <taxon>eudicotyledons</taxon>
        <taxon>Gunneridae</taxon>
        <taxon>Pentapetalae</taxon>
        <taxon>asterids</taxon>
        <taxon>Ericales</taxon>
        <taxon>Actinidiaceae</taxon>
        <taxon>Actinidia</taxon>
    </lineage>
</organism>
<dbReference type="InterPro" id="IPR032861">
    <property type="entry name" value="TAXi_N"/>
</dbReference>
<dbReference type="PROSITE" id="PS51767">
    <property type="entry name" value="PEPTIDASE_A1"/>
    <property type="match status" value="1"/>
</dbReference>
<evidence type="ECO:0000256" key="3">
    <source>
        <dbReference type="ARBA" id="ARBA00022801"/>
    </source>
</evidence>
<gene>
    <name evidence="6" type="ORF">Acr_20g0000780</name>
</gene>
<dbReference type="InterPro" id="IPR033121">
    <property type="entry name" value="PEPTIDASE_A1"/>
</dbReference>
<evidence type="ECO:0000259" key="5">
    <source>
        <dbReference type="PROSITE" id="PS51767"/>
    </source>
</evidence>
<accession>A0A7J0GBW0</accession>
<dbReference type="InterPro" id="IPR021109">
    <property type="entry name" value="Peptidase_aspartic_dom_sf"/>
</dbReference>
<dbReference type="EMBL" id="BJWL01000020">
    <property type="protein sequence ID" value="GFZ08270.1"/>
    <property type="molecule type" value="Genomic_DNA"/>
</dbReference>
<reference evidence="6 7" key="1">
    <citation type="submission" date="2019-07" db="EMBL/GenBank/DDBJ databases">
        <title>De Novo Assembly of kiwifruit Actinidia rufa.</title>
        <authorList>
            <person name="Sugita-Konishi S."/>
            <person name="Sato K."/>
            <person name="Mori E."/>
            <person name="Abe Y."/>
            <person name="Kisaki G."/>
            <person name="Hamano K."/>
            <person name="Suezawa K."/>
            <person name="Otani M."/>
            <person name="Fukuda T."/>
            <person name="Manabe T."/>
            <person name="Gomi K."/>
            <person name="Tabuchi M."/>
            <person name="Akimitsu K."/>
            <person name="Kataoka I."/>
        </authorList>
    </citation>
    <scope>NUCLEOTIDE SEQUENCE [LARGE SCALE GENOMIC DNA]</scope>
    <source>
        <strain evidence="7">cv. Fuchu</strain>
    </source>
</reference>
<sequence length="408" mass="45969">MAILSMTSVFFFLMLVVSTLALRISSNNTGFDLPLIIHQGSPRQIASGNGYDAFLGADRVASYIRILLGTPHREYYLHMDTGSVTTWLECEPCTLCFIDENYSSERFNSSASRTYRRLGCTRQCNPPFHCNPNGYCGYEASYMSKEKTMGELGMDSIYMQPKFYKQRNFVSIPNFIFGCGRRNRIHTHLVSNYFHYQGIAGLGLHDYSFVSQLGVTRFSYCFHDFNSAGSSIIKFGTNAQYNADQSVPMQQHPGSPIVYSVRFFDITVGTESIPLSPDEDKLVVLDSGTTLTLLTETSFMHLKLLVVRHLPPPVNQFINEYGRPCYRSSVAADDLPPITFNLGDIDFTLSNKGAYEYSRGSWCLNFKEGKINIIGMKGQIDAVIGFDIEERRISVESINCIENEEQGK</sequence>
<dbReference type="InterPro" id="IPR032799">
    <property type="entry name" value="TAXi_C"/>
</dbReference>
<dbReference type="InterPro" id="IPR051708">
    <property type="entry name" value="Plant_Aspart_Prot_A1"/>
</dbReference>
<dbReference type="PANTHER" id="PTHR47967:SF128">
    <property type="entry name" value="ASPARTIC PROTEINASE CDR1-LIKE"/>
    <property type="match status" value="1"/>
</dbReference>
<evidence type="ECO:0000313" key="7">
    <source>
        <dbReference type="Proteomes" id="UP000585474"/>
    </source>
</evidence>
<evidence type="ECO:0000256" key="1">
    <source>
        <dbReference type="ARBA" id="ARBA00007447"/>
    </source>
</evidence>
<dbReference type="Proteomes" id="UP000585474">
    <property type="component" value="Unassembled WGS sequence"/>
</dbReference>